<protein>
    <submittedName>
        <fullName evidence="3">Rrf2 family nitric oxide-sensitive transcriptional repressor</fullName>
    </submittedName>
</protein>
<evidence type="ECO:0000313" key="4">
    <source>
        <dbReference type="Proteomes" id="UP000540191"/>
    </source>
</evidence>
<dbReference type="Proteomes" id="UP000540191">
    <property type="component" value="Unassembled WGS sequence"/>
</dbReference>
<sequence length="159" mass="16846">MKLNAYTDVCLRVLMSLARGGGGRRMTSQQVADSIGVPYNHVIKAVSELRRRELIHVTRGRLGGAVITEAGLDLRVGALVRDLSTRPEVIDCDGLESGHPCPLAAACSLRGALARAREAFLAELHGVRIRDLVPGAEVALGLPAMPTEGAEVPSEGIDM</sequence>
<proteinExistence type="predicted"/>
<evidence type="ECO:0000256" key="2">
    <source>
        <dbReference type="ARBA" id="ARBA00034078"/>
    </source>
</evidence>
<comment type="caution">
    <text evidence="3">The sequence shown here is derived from an EMBL/GenBank/DDBJ whole genome shotgun (WGS) entry which is preliminary data.</text>
</comment>
<accession>A0A7W7GQM2</accession>
<evidence type="ECO:0000256" key="1">
    <source>
        <dbReference type="ARBA" id="ARBA00023125"/>
    </source>
</evidence>
<dbReference type="InterPro" id="IPR000944">
    <property type="entry name" value="Tscrpt_reg_Rrf2"/>
</dbReference>
<reference evidence="3 4" key="1">
    <citation type="submission" date="2020-08" db="EMBL/GenBank/DDBJ databases">
        <title>Sequencing the genomes of 1000 actinobacteria strains.</title>
        <authorList>
            <person name="Klenk H.-P."/>
        </authorList>
    </citation>
    <scope>NUCLEOTIDE SEQUENCE [LARGE SCALE GENOMIC DNA]</scope>
    <source>
        <strain evidence="3 4">DSM 23974</strain>
    </source>
</reference>
<dbReference type="InterPro" id="IPR036390">
    <property type="entry name" value="WH_DNA-bd_sf"/>
</dbReference>
<dbReference type="GO" id="GO:0003677">
    <property type="term" value="F:DNA binding"/>
    <property type="evidence" value="ECO:0007669"/>
    <property type="project" value="UniProtKB-KW"/>
</dbReference>
<evidence type="ECO:0000313" key="3">
    <source>
        <dbReference type="EMBL" id="MBB4736513.1"/>
    </source>
</evidence>
<dbReference type="GO" id="GO:0005829">
    <property type="term" value="C:cytosol"/>
    <property type="evidence" value="ECO:0007669"/>
    <property type="project" value="TreeGrafter"/>
</dbReference>
<dbReference type="PANTHER" id="PTHR33221:SF4">
    <property type="entry name" value="HTH-TYPE TRANSCRIPTIONAL REPRESSOR NSRR"/>
    <property type="match status" value="1"/>
</dbReference>
<keyword evidence="4" id="KW-1185">Reference proteome</keyword>
<dbReference type="AlphaFoldDB" id="A0A7W7GQM2"/>
<organism evidence="3 4">
    <name type="scientific">Micrococcus cohnii</name>
    <dbReference type="NCBI Taxonomy" id="993416"/>
    <lineage>
        <taxon>Bacteria</taxon>
        <taxon>Bacillati</taxon>
        <taxon>Actinomycetota</taxon>
        <taxon>Actinomycetes</taxon>
        <taxon>Micrococcales</taxon>
        <taxon>Micrococcaceae</taxon>
        <taxon>Micrococcus</taxon>
    </lineage>
</organism>
<dbReference type="InterPro" id="IPR036388">
    <property type="entry name" value="WH-like_DNA-bd_sf"/>
</dbReference>
<dbReference type="PANTHER" id="PTHR33221">
    <property type="entry name" value="WINGED HELIX-TURN-HELIX TRANSCRIPTIONAL REGULATOR, RRF2 FAMILY"/>
    <property type="match status" value="1"/>
</dbReference>
<keyword evidence="1" id="KW-0238">DNA-binding</keyword>
<name>A0A7W7GQM2_9MICC</name>
<dbReference type="Pfam" id="PF02082">
    <property type="entry name" value="Rrf2"/>
    <property type="match status" value="1"/>
</dbReference>
<dbReference type="PROSITE" id="PS51197">
    <property type="entry name" value="HTH_RRF2_2"/>
    <property type="match status" value="1"/>
</dbReference>
<dbReference type="GO" id="GO:0003700">
    <property type="term" value="F:DNA-binding transcription factor activity"/>
    <property type="evidence" value="ECO:0007669"/>
    <property type="project" value="TreeGrafter"/>
</dbReference>
<dbReference type="EMBL" id="JACHNA010000001">
    <property type="protein sequence ID" value="MBB4736513.1"/>
    <property type="molecule type" value="Genomic_DNA"/>
</dbReference>
<dbReference type="SUPFAM" id="SSF46785">
    <property type="entry name" value="Winged helix' DNA-binding domain"/>
    <property type="match status" value="1"/>
</dbReference>
<comment type="cofactor">
    <cofactor evidence="2">
        <name>[2Fe-2S] cluster</name>
        <dbReference type="ChEBI" id="CHEBI:190135"/>
    </cofactor>
</comment>
<gene>
    <name evidence="3" type="ORF">HDA30_002021</name>
</gene>
<dbReference type="Gene3D" id="1.10.10.10">
    <property type="entry name" value="Winged helix-like DNA-binding domain superfamily/Winged helix DNA-binding domain"/>
    <property type="match status" value="1"/>
</dbReference>
<dbReference type="RefSeq" id="WP_158497137.1">
    <property type="nucleotide sequence ID" value="NZ_JACHNA010000001.1"/>
</dbReference>